<evidence type="ECO:0000256" key="2">
    <source>
        <dbReference type="ARBA" id="ARBA00009045"/>
    </source>
</evidence>
<evidence type="ECO:0000256" key="7">
    <source>
        <dbReference type="SAM" id="MobiDB-lite"/>
    </source>
</evidence>
<dbReference type="InterPro" id="IPR035952">
    <property type="entry name" value="Rhomboid-like_sf"/>
</dbReference>
<evidence type="ECO:0000256" key="5">
    <source>
        <dbReference type="ARBA" id="ARBA00022989"/>
    </source>
</evidence>
<dbReference type="OMA" id="ERHIWAP"/>
<comment type="subcellular location">
    <subcellularLocation>
        <location evidence="1">Membrane</location>
        <topology evidence="1">Multi-pass membrane protein</topology>
    </subcellularLocation>
</comment>
<evidence type="ECO:0000256" key="8">
    <source>
        <dbReference type="SAM" id="Phobius"/>
    </source>
</evidence>
<accession>M1VA02</accession>
<evidence type="ECO:0000256" key="6">
    <source>
        <dbReference type="ARBA" id="ARBA00023136"/>
    </source>
</evidence>
<dbReference type="PANTHER" id="PTHR43731">
    <property type="entry name" value="RHOMBOID PROTEASE"/>
    <property type="match status" value="1"/>
</dbReference>
<evidence type="ECO:0000313" key="10">
    <source>
        <dbReference type="EMBL" id="BAM81834.1"/>
    </source>
</evidence>
<dbReference type="InterPro" id="IPR050925">
    <property type="entry name" value="Rhomboid_protease_S54"/>
</dbReference>
<dbReference type="Pfam" id="PF01694">
    <property type="entry name" value="Rhomboid"/>
    <property type="match status" value="1"/>
</dbReference>
<dbReference type="PANTHER" id="PTHR43731:SF14">
    <property type="entry name" value="PRESENILIN-ASSOCIATED RHOMBOID-LIKE PROTEIN, MITOCHONDRIAL"/>
    <property type="match status" value="1"/>
</dbReference>
<name>M1VA02_CYAM1</name>
<dbReference type="KEGG" id="cme:CYME_CMP210C"/>
<keyword evidence="11" id="KW-1185">Reference proteome</keyword>
<protein>
    <recommendedName>
        <fullName evidence="9">Peptidase S54 rhomboid domain-containing protein</fullName>
    </recommendedName>
</protein>
<evidence type="ECO:0000256" key="4">
    <source>
        <dbReference type="ARBA" id="ARBA00022801"/>
    </source>
</evidence>
<dbReference type="Gramene" id="CMP210CT">
    <property type="protein sequence ID" value="CMP210CT"/>
    <property type="gene ID" value="CMP210C"/>
</dbReference>
<keyword evidence="4" id="KW-0378">Hydrolase</keyword>
<evidence type="ECO:0000313" key="11">
    <source>
        <dbReference type="Proteomes" id="UP000007014"/>
    </source>
</evidence>
<dbReference type="GeneID" id="16996158"/>
<dbReference type="InterPro" id="IPR022764">
    <property type="entry name" value="Peptidase_S54_rhomboid_dom"/>
</dbReference>
<dbReference type="EMBL" id="AP006498">
    <property type="protein sequence ID" value="BAM81834.1"/>
    <property type="molecule type" value="Genomic_DNA"/>
</dbReference>
<keyword evidence="6 8" id="KW-0472">Membrane</keyword>
<reference evidence="10 11" key="2">
    <citation type="journal article" date="2007" name="BMC Biol.">
        <title>A 100%-complete sequence reveals unusually simple genomic features in the hot-spring red alga Cyanidioschyzon merolae.</title>
        <authorList>
            <person name="Nozaki H."/>
            <person name="Takano H."/>
            <person name="Misumi O."/>
            <person name="Terasawa K."/>
            <person name="Matsuzaki M."/>
            <person name="Maruyama S."/>
            <person name="Nishida K."/>
            <person name="Yagisawa F."/>
            <person name="Yoshida Y."/>
            <person name="Fujiwara T."/>
            <person name="Takio S."/>
            <person name="Tamura K."/>
            <person name="Chung S.J."/>
            <person name="Nakamura S."/>
            <person name="Kuroiwa H."/>
            <person name="Tanaka K."/>
            <person name="Sato N."/>
            <person name="Kuroiwa T."/>
        </authorList>
    </citation>
    <scope>NUCLEOTIDE SEQUENCE [LARGE SCALE GENOMIC DNA]</scope>
    <source>
        <strain evidence="10 11">10D</strain>
    </source>
</reference>
<keyword evidence="3 8" id="KW-0812">Transmembrane</keyword>
<sequence length="322" mass="36242">MGDRVRRSWASREGRTILSLILLNGLVYLAWKSRPGGPPFMWRHFACSLESLYAGRTHTLLTSSISHMGFLHLLGNMFLLANFGLDVCKVLGPSRFLTLYAGGAFLSSAMSLLYKRLRLSGAVSIGASGSVMAVLVMFAMLFPRSSLYVMGIKMTAQEACLLWVLFDVIGVVGRFGYIDFAAHLGGAIFGYLYFVYIEEHLREELALRRRARRWGLGSRTTEGPASGGGSLLSRLDAVLEWLQRRRDPTQRRTAERADEQSRRADSGWDSWFGRQFWGTPTTAAQGERPQPQKTSTPEKEPGTVWERLRRFFFADSNDDKHK</sequence>
<evidence type="ECO:0000259" key="9">
    <source>
        <dbReference type="Pfam" id="PF01694"/>
    </source>
</evidence>
<organism evidence="10 11">
    <name type="scientific">Cyanidioschyzon merolae (strain NIES-3377 / 10D)</name>
    <name type="common">Unicellular red alga</name>
    <dbReference type="NCBI Taxonomy" id="280699"/>
    <lineage>
        <taxon>Eukaryota</taxon>
        <taxon>Rhodophyta</taxon>
        <taxon>Bangiophyceae</taxon>
        <taxon>Cyanidiales</taxon>
        <taxon>Cyanidiaceae</taxon>
        <taxon>Cyanidioschyzon</taxon>
    </lineage>
</organism>
<dbReference type="Proteomes" id="UP000007014">
    <property type="component" value="Chromosome 16"/>
</dbReference>
<dbReference type="STRING" id="280699.M1VA02"/>
<dbReference type="GO" id="GO:0004252">
    <property type="term" value="F:serine-type endopeptidase activity"/>
    <property type="evidence" value="ECO:0007669"/>
    <property type="project" value="InterPro"/>
</dbReference>
<feature type="domain" description="Peptidase S54 rhomboid" evidence="9">
    <location>
        <begin position="56"/>
        <end position="196"/>
    </location>
</feature>
<dbReference type="Gene3D" id="1.20.1540.10">
    <property type="entry name" value="Rhomboid-like"/>
    <property type="match status" value="1"/>
</dbReference>
<feature type="transmembrane region" description="Helical" evidence="8">
    <location>
        <begin position="120"/>
        <end position="142"/>
    </location>
</feature>
<evidence type="ECO:0000256" key="3">
    <source>
        <dbReference type="ARBA" id="ARBA00022692"/>
    </source>
</evidence>
<dbReference type="GO" id="GO:0016020">
    <property type="term" value="C:membrane"/>
    <property type="evidence" value="ECO:0007669"/>
    <property type="project" value="UniProtKB-SubCell"/>
</dbReference>
<feature type="transmembrane region" description="Helical" evidence="8">
    <location>
        <begin position="97"/>
        <end position="114"/>
    </location>
</feature>
<dbReference type="AlphaFoldDB" id="M1VA02"/>
<comment type="similarity">
    <text evidence="2">Belongs to the peptidase S54 family.</text>
</comment>
<keyword evidence="5 8" id="KW-1133">Transmembrane helix</keyword>
<proteinExistence type="inferred from homology"/>
<dbReference type="HOGENOM" id="CLU_864240_0_0_1"/>
<feature type="region of interest" description="Disordered" evidence="7">
    <location>
        <begin position="249"/>
        <end position="303"/>
    </location>
</feature>
<dbReference type="OrthoDB" id="10260614at2759"/>
<feature type="compositionally biased region" description="Basic and acidic residues" evidence="7">
    <location>
        <begin position="249"/>
        <end position="266"/>
    </location>
</feature>
<feature type="transmembrane region" description="Helical" evidence="8">
    <location>
        <begin position="65"/>
        <end position="85"/>
    </location>
</feature>
<gene>
    <name evidence="10" type="ORF">CYME_CMP210C</name>
</gene>
<dbReference type="RefSeq" id="XP_005537870.1">
    <property type="nucleotide sequence ID" value="XM_005537813.1"/>
</dbReference>
<evidence type="ECO:0000256" key="1">
    <source>
        <dbReference type="ARBA" id="ARBA00004141"/>
    </source>
</evidence>
<reference evidence="10 11" key="1">
    <citation type="journal article" date="2004" name="Nature">
        <title>Genome sequence of the ultrasmall unicellular red alga Cyanidioschyzon merolae 10D.</title>
        <authorList>
            <person name="Matsuzaki M."/>
            <person name="Misumi O."/>
            <person name="Shin-i T."/>
            <person name="Maruyama S."/>
            <person name="Takahara M."/>
            <person name="Miyagishima S."/>
            <person name="Mori T."/>
            <person name="Nishida K."/>
            <person name="Yagisawa F."/>
            <person name="Nishida K."/>
            <person name="Yoshida Y."/>
            <person name="Nishimura Y."/>
            <person name="Nakao S."/>
            <person name="Kobayashi T."/>
            <person name="Momoyama Y."/>
            <person name="Higashiyama T."/>
            <person name="Minoda A."/>
            <person name="Sano M."/>
            <person name="Nomoto H."/>
            <person name="Oishi K."/>
            <person name="Hayashi H."/>
            <person name="Ohta F."/>
            <person name="Nishizaka S."/>
            <person name="Haga S."/>
            <person name="Miura S."/>
            <person name="Morishita T."/>
            <person name="Kabeya Y."/>
            <person name="Terasawa K."/>
            <person name="Suzuki Y."/>
            <person name="Ishii Y."/>
            <person name="Asakawa S."/>
            <person name="Takano H."/>
            <person name="Ohta N."/>
            <person name="Kuroiwa H."/>
            <person name="Tanaka K."/>
            <person name="Shimizu N."/>
            <person name="Sugano S."/>
            <person name="Sato N."/>
            <person name="Nozaki H."/>
            <person name="Ogasawara N."/>
            <person name="Kohara Y."/>
            <person name="Kuroiwa T."/>
        </authorList>
    </citation>
    <scope>NUCLEOTIDE SEQUENCE [LARGE SCALE GENOMIC DNA]</scope>
    <source>
        <strain evidence="10 11">10D</strain>
    </source>
</reference>
<feature type="transmembrane region" description="Helical" evidence="8">
    <location>
        <begin position="180"/>
        <end position="197"/>
    </location>
</feature>
<dbReference type="eggNOG" id="KOG2980">
    <property type="taxonomic scope" value="Eukaryota"/>
</dbReference>
<dbReference type="SUPFAM" id="SSF144091">
    <property type="entry name" value="Rhomboid-like"/>
    <property type="match status" value="1"/>
</dbReference>